<name>B2A4A6_NATTJ</name>
<dbReference type="KEGG" id="nth:Nther_0161"/>
<dbReference type="Proteomes" id="UP000001683">
    <property type="component" value="Chromosome"/>
</dbReference>
<reference evidence="1 2" key="1">
    <citation type="submission" date="2008-04" db="EMBL/GenBank/DDBJ databases">
        <title>Complete sequence of chromosome of Natranaerobius thermophilus JW/NM-WN-LF.</title>
        <authorList>
            <consortium name="US DOE Joint Genome Institute"/>
            <person name="Copeland A."/>
            <person name="Lucas S."/>
            <person name="Lapidus A."/>
            <person name="Glavina del Rio T."/>
            <person name="Dalin E."/>
            <person name="Tice H."/>
            <person name="Bruce D."/>
            <person name="Goodwin L."/>
            <person name="Pitluck S."/>
            <person name="Chertkov O."/>
            <person name="Brettin T."/>
            <person name="Detter J.C."/>
            <person name="Han C."/>
            <person name="Kuske C.R."/>
            <person name="Schmutz J."/>
            <person name="Larimer F."/>
            <person name="Land M."/>
            <person name="Hauser L."/>
            <person name="Kyrpides N."/>
            <person name="Lykidis A."/>
            <person name="Mesbah N.M."/>
            <person name="Wiegel J."/>
        </authorList>
    </citation>
    <scope>NUCLEOTIDE SEQUENCE [LARGE SCALE GENOMIC DNA]</scope>
    <source>
        <strain evidence="2">ATCC BAA-1301 / DSM 18059 / JW/NM-WN-LF</strain>
    </source>
</reference>
<organism evidence="1 2">
    <name type="scientific">Natranaerobius thermophilus (strain ATCC BAA-1301 / DSM 18059 / JW/NM-WN-LF)</name>
    <dbReference type="NCBI Taxonomy" id="457570"/>
    <lineage>
        <taxon>Bacteria</taxon>
        <taxon>Bacillati</taxon>
        <taxon>Bacillota</taxon>
        <taxon>Clostridia</taxon>
        <taxon>Natranaerobiales</taxon>
        <taxon>Natranaerobiaceae</taxon>
        <taxon>Natranaerobius</taxon>
    </lineage>
</organism>
<reference evidence="1 2" key="2">
    <citation type="journal article" date="2011" name="J. Bacteriol.">
        <title>Complete genome sequence of the anaerobic, halophilic alkalithermophile Natranaerobius thermophilus JW/NM-WN-LF.</title>
        <authorList>
            <person name="Zhao B."/>
            <person name="Mesbah N.M."/>
            <person name="Dalin E."/>
            <person name="Goodwin L."/>
            <person name="Nolan M."/>
            <person name="Pitluck S."/>
            <person name="Chertkov O."/>
            <person name="Brettin T.S."/>
            <person name="Han J."/>
            <person name="Larimer F.W."/>
            <person name="Land M.L."/>
            <person name="Hauser L."/>
            <person name="Kyrpides N."/>
            <person name="Wiegel J."/>
        </authorList>
    </citation>
    <scope>NUCLEOTIDE SEQUENCE [LARGE SCALE GENOMIC DNA]</scope>
    <source>
        <strain evidence="2">ATCC BAA-1301 / DSM 18059 / JW/NM-WN-LF</strain>
    </source>
</reference>
<dbReference type="STRING" id="457570.Nther_0161"/>
<dbReference type="EMBL" id="CP001034">
    <property type="protein sequence ID" value="ACB83760.1"/>
    <property type="molecule type" value="Genomic_DNA"/>
</dbReference>
<dbReference type="RefSeq" id="WP_012446651.1">
    <property type="nucleotide sequence ID" value="NC_010718.1"/>
</dbReference>
<dbReference type="AlphaFoldDB" id="B2A4A6"/>
<dbReference type="InParanoid" id="B2A4A6"/>
<accession>B2A4A6</accession>
<evidence type="ECO:0000313" key="2">
    <source>
        <dbReference type="Proteomes" id="UP000001683"/>
    </source>
</evidence>
<gene>
    <name evidence="1" type="ordered locus">Nther_0161</name>
</gene>
<evidence type="ECO:0008006" key="3">
    <source>
        <dbReference type="Google" id="ProtNLM"/>
    </source>
</evidence>
<dbReference type="SUPFAM" id="SSF101386">
    <property type="entry name" value="all-alpha NTP pyrophosphatases"/>
    <property type="match status" value="1"/>
</dbReference>
<evidence type="ECO:0000313" key="1">
    <source>
        <dbReference type="EMBL" id="ACB83760.1"/>
    </source>
</evidence>
<proteinExistence type="predicted"/>
<dbReference type="eggNOG" id="COG1694">
    <property type="taxonomic scope" value="Bacteria"/>
</dbReference>
<keyword evidence="2" id="KW-1185">Reference proteome</keyword>
<dbReference type="HOGENOM" id="CLU_1924187_0_0_9"/>
<protein>
    <recommendedName>
        <fullName evidence="3">DUF1573 domain-containing protein</fullName>
    </recommendedName>
</protein>
<sequence>MGTQNNCQDLQKQVSQLLLRHKSILDNITKFQESNARVNRAVIKSVTNCGCLQVDADKQVIPESATIEDFHKHLSTHLKGDLCDNCHEVLTNEIGNHLFYMAALANTLNINLNDVIDNESDKISTLGFFNLT</sequence>
<dbReference type="OrthoDB" id="2988649at2"/>